<dbReference type="SUPFAM" id="SSF56112">
    <property type="entry name" value="Protein kinase-like (PK-like)"/>
    <property type="match status" value="1"/>
</dbReference>
<protein>
    <recommendedName>
        <fullName evidence="6">Protein kinase domain-containing protein</fullName>
    </recommendedName>
</protein>
<accession>A0A0C3LKR2</accession>
<dbReference type="HOGENOM" id="CLU_000288_7_18_1"/>
<dbReference type="AlphaFoldDB" id="A0A0C3LKR2"/>
<organism evidence="7 8">
    <name type="scientific">Tulasnella calospora MUT 4182</name>
    <dbReference type="NCBI Taxonomy" id="1051891"/>
    <lineage>
        <taxon>Eukaryota</taxon>
        <taxon>Fungi</taxon>
        <taxon>Dikarya</taxon>
        <taxon>Basidiomycota</taxon>
        <taxon>Agaricomycotina</taxon>
        <taxon>Agaricomycetes</taxon>
        <taxon>Cantharellales</taxon>
        <taxon>Tulasnellaceae</taxon>
        <taxon>Tulasnella</taxon>
    </lineage>
</organism>
<feature type="region of interest" description="Disordered" evidence="5">
    <location>
        <begin position="17"/>
        <end position="56"/>
    </location>
</feature>
<dbReference type="PROSITE" id="PS00107">
    <property type="entry name" value="PROTEIN_KINASE_ATP"/>
    <property type="match status" value="1"/>
</dbReference>
<dbReference type="OrthoDB" id="346907at2759"/>
<feature type="binding site" evidence="3">
    <location>
        <position position="112"/>
    </location>
    <ligand>
        <name>ATP</name>
        <dbReference type="ChEBI" id="CHEBI:30616"/>
    </ligand>
</feature>
<keyword evidence="8" id="KW-1185">Reference proteome</keyword>
<dbReference type="CDD" id="cd14014">
    <property type="entry name" value="STKc_PknB_like"/>
    <property type="match status" value="1"/>
</dbReference>
<comment type="similarity">
    <text evidence="4">Belongs to the protein kinase superfamily.</text>
</comment>
<dbReference type="PROSITE" id="PS00108">
    <property type="entry name" value="PROTEIN_KINASE_ST"/>
    <property type="match status" value="1"/>
</dbReference>
<dbReference type="GO" id="GO:0004674">
    <property type="term" value="F:protein serine/threonine kinase activity"/>
    <property type="evidence" value="ECO:0007669"/>
    <property type="project" value="UniProtKB-KW"/>
</dbReference>
<feature type="domain" description="Protein kinase" evidence="6">
    <location>
        <begin position="80"/>
        <end position="370"/>
    </location>
</feature>
<evidence type="ECO:0000256" key="4">
    <source>
        <dbReference type="RuleBase" id="RU000304"/>
    </source>
</evidence>
<evidence type="ECO:0000256" key="1">
    <source>
        <dbReference type="ARBA" id="ARBA00022741"/>
    </source>
</evidence>
<dbReference type="Pfam" id="PF00069">
    <property type="entry name" value="Pkinase"/>
    <property type="match status" value="1"/>
</dbReference>
<dbReference type="InterPro" id="IPR017441">
    <property type="entry name" value="Protein_kinase_ATP_BS"/>
</dbReference>
<gene>
    <name evidence="7" type="ORF">M407DRAFT_28490</name>
</gene>
<dbReference type="GO" id="GO:0005524">
    <property type="term" value="F:ATP binding"/>
    <property type="evidence" value="ECO:0007669"/>
    <property type="project" value="UniProtKB-UniRule"/>
</dbReference>
<proteinExistence type="inferred from homology"/>
<evidence type="ECO:0000256" key="2">
    <source>
        <dbReference type="ARBA" id="ARBA00022840"/>
    </source>
</evidence>
<reference evidence="8" key="2">
    <citation type="submission" date="2015-01" db="EMBL/GenBank/DDBJ databases">
        <title>Evolutionary Origins and Diversification of the Mycorrhizal Mutualists.</title>
        <authorList>
            <consortium name="DOE Joint Genome Institute"/>
            <consortium name="Mycorrhizal Genomics Consortium"/>
            <person name="Kohler A."/>
            <person name="Kuo A."/>
            <person name="Nagy L.G."/>
            <person name="Floudas D."/>
            <person name="Copeland A."/>
            <person name="Barry K.W."/>
            <person name="Cichocki N."/>
            <person name="Veneault-Fourrey C."/>
            <person name="LaButti K."/>
            <person name="Lindquist E.A."/>
            <person name="Lipzen A."/>
            <person name="Lundell T."/>
            <person name="Morin E."/>
            <person name="Murat C."/>
            <person name="Riley R."/>
            <person name="Ohm R."/>
            <person name="Sun H."/>
            <person name="Tunlid A."/>
            <person name="Henrissat B."/>
            <person name="Grigoriev I.V."/>
            <person name="Hibbett D.S."/>
            <person name="Martin F."/>
        </authorList>
    </citation>
    <scope>NUCLEOTIDE SEQUENCE [LARGE SCALE GENOMIC DNA]</scope>
    <source>
        <strain evidence="8">MUT 4182</strain>
    </source>
</reference>
<dbReference type="InterPro" id="IPR000719">
    <property type="entry name" value="Prot_kinase_dom"/>
</dbReference>
<dbReference type="Proteomes" id="UP000054248">
    <property type="component" value="Unassembled WGS sequence"/>
</dbReference>
<dbReference type="PROSITE" id="PS50011">
    <property type="entry name" value="PROTEIN_KINASE_DOM"/>
    <property type="match status" value="1"/>
</dbReference>
<evidence type="ECO:0000259" key="6">
    <source>
        <dbReference type="PROSITE" id="PS50011"/>
    </source>
</evidence>
<name>A0A0C3LKR2_9AGAM</name>
<dbReference type="PANTHER" id="PTHR44329">
    <property type="entry name" value="SERINE/THREONINE-PROTEIN KINASE TNNI3K-RELATED"/>
    <property type="match status" value="1"/>
</dbReference>
<dbReference type="SMART" id="SM00220">
    <property type="entry name" value="S_TKc"/>
    <property type="match status" value="1"/>
</dbReference>
<keyword evidence="4" id="KW-0418">Kinase</keyword>
<dbReference type="PANTHER" id="PTHR44329:SF298">
    <property type="entry name" value="MIXED LINEAGE KINASE DOMAIN-LIKE PROTEIN"/>
    <property type="match status" value="1"/>
</dbReference>
<reference evidence="7 8" key="1">
    <citation type="submission" date="2014-04" db="EMBL/GenBank/DDBJ databases">
        <authorList>
            <consortium name="DOE Joint Genome Institute"/>
            <person name="Kuo A."/>
            <person name="Girlanda M."/>
            <person name="Perotto S."/>
            <person name="Kohler A."/>
            <person name="Nagy L.G."/>
            <person name="Floudas D."/>
            <person name="Copeland A."/>
            <person name="Barry K.W."/>
            <person name="Cichocki N."/>
            <person name="Veneault-Fourrey C."/>
            <person name="LaButti K."/>
            <person name="Lindquist E.A."/>
            <person name="Lipzen A."/>
            <person name="Lundell T."/>
            <person name="Morin E."/>
            <person name="Murat C."/>
            <person name="Sun H."/>
            <person name="Tunlid A."/>
            <person name="Henrissat B."/>
            <person name="Grigoriev I.V."/>
            <person name="Hibbett D.S."/>
            <person name="Martin F."/>
            <person name="Nordberg H.P."/>
            <person name="Cantor M.N."/>
            <person name="Hua S.X."/>
        </authorList>
    </citation>
    <scope>NUCLEOTIDE SEQUENCE [LARGE SCALE GENOMIC DNA]</scope>
    <source>
        <strain evidence="7 8">MUT 4182</strain>
    </source>
</reference>
<evidence type="ECO:0000313" key="8">
    <source>
        <dbReference type="Proteomes" id="UP000054248"/>
    </source>
</evidence>
<evidence type="ECO:0000256" key="5">
    <source>
        <dbReference type="SAM" id="MobiDB-lite"/>
    </source>
</evidence>
<keyword evidence="2 3" id="KW-0067">ATP-binding</keyword>
<keyword evidence="4" id="KW-0723">Serine/threonine-protein kinase</keyword>
<evidence type="ECO:0000256" key="3">
    <source>
        <dbReference type="PROSITE-ProRule" id="PRU10141"/>
    </source>
</evidence>
<dbReference type="InterPro" id="IPR008271">
    <property type="entry name" value="Ser/Thr_kinase_AS"/>
</dbReference>
<dbReference type="EMBL" id="KN823123">
    <property type="protein sequence ID" value="KIO21932.1"/>
    <property type="molecule type" value="Genomic_DNA"/>
</dbReference>
<dbReference type="InterPro" id="IPR011009">
    <property type="entry name" value="Kinase-like_dom_sf"/>
</dbReference>
<sequence length="380" mass="41484">MSTNSAKPVNVPVINVQFSTEPNPPPLKETVLSARSSPQWTSGSLSPTSPGPSPVLPLEQSIIQPGIPIYDLPSPLEGTLNKIRRIGGGGYSDVYYGEWTRTNSEPVCVAMKCIRRVNLNVDGEDQENQVRFEKRIKREAVVWETAKHDNILEFCGFQIIDGDPIFVSPWCDNGNLRQFVKYHPELTDVKKLELLRDAAQGLAHLHSLEPPIVHGDIKPDNIMVTNDVRGVLCDFGISRVMTSLGMHTGLTTAGQGAGTAGYQAKELYNEDSRPTPMSDAYAFGGVILATMSGKAPFYKKVGKAAAAIILAINMNQTASPSDHSELPRSDPLWAFLKKCWDAIPDLRPCTKEIIAELVGEIQRRSVEPPLPSETAMGVVG</sequence>
<keyword evidence="1 3" id="KW-0547">Nucleotide-binding</keyword>
<evidence type="ECO:0000313" key="7">
    <source>
        <dbReference type="EMBL" id="KIO21932.1"/>
    </source>
</evidence>
<dbReference type="InterPro" id="IPR051681">
    <property type="entry name" value="Ser/Thr_Kinases-Pseudokinases"/>
</dbReference>
<keyword evidence="4" id="KW-0808">Transferase</keyword>
<dbReference type="Gene3D" id="1.10.510.10">
    <property type="entry name" value="Transferase(Phosphotransferase) domain 1"/>
    <property type="match status" value="1"/>
</dbReference>